<organism evidence="2 3">
    <name type="scientific">Geothermobacter hydrogeniphilus</name>
    <dbReference type="NCBI Taxonomy" id="1969733"/>
    <lineage>
        <taxon>Bacteria</taxon>
        <taxon>Pseudomonadati</taxon>
        <taxon>Thermodesulfobacteriota</taxon>
        <taxon>Desulfuromonadia</taxon>
        <taxon>Desulfuromonadales</taxon>
        <taxon>Geothermobacteraceae</taxon>
        <taxon>Geothermobacter</taxon>
    </lineage>
</organism>
<dbReference type="AlphaFoldDB" id="A0A2K2HBP6"/>
<dbReference type="SUPFAM" id="SSF55785">
    <property type="entry name" value="PYP-like sensor domain (PAS domain)"/>
    <property type="match status" value="1"/>
</dbReference>
<dbReference type="EMBL" id="PPFX01000010">
    <property type="protein sequence ID" value="PNU20681.1"/>
    <property type="molecule type" value="Genomic_DNA"/>
</dbReference>
<dbReference type="OrthoDB" id="5525648at2"/>
<name>A0A2K2HBP6_9BACT</name>
<accession>A0A2K2HBP6</accession>
<dbReference type="Gene3D" id="3.30.450.20">
    <property type="entry name" value="PAS domain"/>
    <property type="match status" value="1"/>
</dbReference>
<dbReference type="GO" id="GO:0006355">
    <property type="term" value="P:regulation of DNA-templated transcription"/>
    <property type="evidence" value="ECO:0007669"/>
    <property type="project" value="InterPro"/>
</dbReference>
<evidence type="ECO:0000259" key="1">
    <source>
        <dbReference type="PROSITE" id="PS50112"/>
    </source>
</evidence>
<evidence type="ECO:0000313" key="3">
    <source>
        <dbReference type="Proteomes" id="UP000236340"/>
    </source>
</evidence>
<dbReference type="InterPro" id="IPR035965">
    <property type="entry name" value="PAS-like_dom_sf"/>
</dbReference>
<evidence type="ECO:0000313" key="2">
    <source>
        <dbReference type="EMBL" id="PNU20681.1"/>
    </source>
</evidence>
<feature type="domain" description="PAS" evidence="1">
    <location>
        <begin position="4"/>
        <end position="48"/>
    </location>
</feature>
<dbReference type="InterPro" id="IPR013767">
    <property type="entry name" value="PAS_fold"/>
</dbReference>
<gene>
    <name evidence="2" type="ORF">C2E25_06470</name>
</gene>
<protein>
    <recommendedName>
        <fullName evidence="1">PAS domain-containing protein</fullName>
    </recommendedName>
</protein>
<sequence>MPLQIDFYKMMVDHLAEGVYFVDQQRRILYWNPAAERLTGFKADQILGYCCNSGGGGGKSF</sequence>
<dbReference type="RefSeq" id="WP_103114946.1">
    <property type="nucleotide sequence ID" value="NZ_PPFX01000010.1"/>
</dbReference>
<dbReference type="PROSITE" id="PS50112">
    <property type="entry name" value="PAS"/>
    <property type="match status" value="1"/>
</dbReference>
<dbReference type="Pfam" id="PF00989">
    <property type="entry name" value="PAS"/>
    <property type="match status" value="1"/>
</dbReference>
<dbReference type="CDD" id="cd00130">
    <property type="entry name" value="PAS"/>
    <property type="match status" value="1"/>
</dbReference>
<comment type="caution">
    <text evidence="2">The sequence shown here is derived from an EMBL/GenBank/DDBJ whole genome shotgun (WGS) entry which is preliminary data.</text>
</comment>
<proteinExistence type="predicted"/>
<reference evidence="2 3" key="1">
    <citation type="journal article" date="2018" name="Genome Announc.">
        <title>Genome Sequence of Geothermobacter sp. HR-1 Iron Reducer from the Loihi Seamount.</title>
        <authorList>
            <person name="Smith H."/>
            <person name="Abuyen K."/>
            <person name="Tremblay J."/>
            <person name="Savalia P."/>
            <person name="Perez-Rodriguez I."/>
            <person name="Emerson D."/>
            <person name="Tully B."/>
            <person name="Amend J."/>
        </authorList>
    </citation>
    <scope>NUCLEOTIDE SEQUENCE [LARGE SCALE GENOMIC DNA]</scope>
    <source>
        <strain evidence="2 3">HR-1</strain>
    </source>
</reference>
<dbReference type="NCBIfam" id="TIGR00229">
    <property type="entry name" value="sensory_box"/>
    <property type="match status" value="1"/>
</dbReference>
<dbReference type="Proteomes" id="UP000236340">
    <property type="component" value="Unassembled WGS sequence"/>
</dbReference>
<dbReference type="InterPro" id="IPR000014">
    <property type="entry name" value="PAS"/>
</dbReference>